<comment type="caution">
    <text evidence="1">The sequence shown here is derived from an EMBL/GenBank/DDBJ whole genome shotgun (WGS) entry which is preliminary data.</text>
</comment>
<name>A0ABT4TRJ5_9ACTN</name>
<dbReference type="RefSeq" id="WP_270679922.1">
    <property type="nucleotide sequence ID" value="NZ_JAQFWP010000051.1"/>
</dbReference>
<dbReference type="Proteomes" id="UP001165685">
    <property type="component" value="Unassembled WGS sequence"/>
</dbReference>
<organism evidence="1 2">
    <name type="scientific">Nocardiopsis suaedae</name>
    <dbReference type="NCBI Taxonomy" id="3018444"/>
    <lineage>
        <taxon>Bacteria</taxon>
        <taxon>Bacillati</taxon>
        <taxon>Actinomycetota</taxon>
        <taxon>Actinomycetes</taxon>
        <taxon>Streptosporangiales</taxon>
        <taxon>Nocardiopsidaceae</taxon>
        <taxon>Nocardiopsis</taxon>
    </lineage>
</organism>
<evidence type="ECO:0000313" key="1">
    <source>
        <dbReference type="EMBL" id="MDA2807292.1"/>
    </source>
</evidence>
<sequence length="322" mass="36214">MQTPTEAGTRALPEQATRVLPEEEWREREARHHARVDALVSAHLERRAAGVKHPVEDFLFTYYSHKPAQLRRWHPGAGTALAGMDPEGARWYRASGAADPAGPSDTVAAELDVPAFLEKKGATVAFVLRLLRAVQGRQAHLGCFGLHEWAMVYRLGQEQVRHSAVPLRLGHEGTDAVVESHRITCSHYDAFRFFTDEARPLNRLRPTREGQADLDQPGCLHANMDLYKWSYKLSPLVPSELVADCFVFAKDIRVLDMRASPYDLEAHGYTPVRIETAEGKAEYLEAQRSFAERGGQLRARLLEALGRAEHLLPEEHHRHSPC</sequence>
<dbReference type="EMBL" id="JAQFWP010000051">
    <property type="protein sequence ID" value="MDA2807292.1"/>
    <property type="molecule type" value="Genomic_DNA"/>
</dbReference>
<gene>
    <name evidence="1" type="ORF">O4U47_22490</name>
</gene>
<accession>A0ABT4TRJ5</accession>
<keyword evidence="2" id="KW-1185">Reference proteome</keyword>
<proteinExistence type="predicted"/>
<reference evidence="1" key="1">
    <citation type="submission" date="2023-01" db="EMBL/GenBank/DDBJ databases">
        <title>Draft genome sequence of Nocardiopsis sp. LSu2-4 isolated from halophytes.</title>
        <authorList>
            <person name="Duangmal K."/>
            <person name="Chantavorakit T."/>
        </authorList>
    </citation>
    <scope>NUCLEOTIDE SEQUENCE</scope>
    <source>
        <strain evidence="1">LSu2-4</strain>
    </source>
</reference>
<evidence type="ECO:0000313" key="2">
    <source>
        <dbReference type="Proteomes" id="UP001165685"/>
    </source>
</evidence>
<protein>
    <submittedName>
        <fullName evidence="1">3-methyladenine DNA glycosylase</fullName>
    </submittedName>
</protein>